<keyword evidence="6" id="KW-1185">Reference proteome</keyword>
<evidence type="ECO:0000313" key="6">
    <source>
        <dbReference type="Proteomes" id="UP000198406"/>
    </source>
</evidence>
<sequence length="703" mass="80551">MSLRKRRDASSEITSEDSREDDDAFDDAVENDDKKSSFYFSSAVRHMAWWRIAFFLIMWMEWNSDSVLTPFGSLDITTDVKMQKSGHDAWFRYEHLTWVQTLHKLLSTTSIGPYLKPTGHVCCFIAAFGKDLPLLSNTIWKVATLSFVILYSIRFWAKATNFTNHNYLFPLLMFWTLLSGGGNLSGQVLYQGKTSTLRDDGACQIAIIALRFQFAILYGYASLWKIVHEDWWAGRIVEGIFVSFEENGSSRGIPWKRLSHEYPHLFVMVAFSGLLLDFSMFIVLAFTKPSRATRNWFLAFTLAFHLFTTVAMSNVIGYSFPSTCIAGLILFLPLTQAKEGPDSLGHADAALGRWLMFYAQEILSKSSRDRSRSLLIFFFLFCAWQFFMPLRMLVVSQGNYPYNRLGYRYSWTMMLHSLEYGIVRHEFGQPSTLLLLSYFVPTCFTPNRSDIFMPRSLYFGPGSEHPMQDSRSVPMYQILSKRESAMLDVFPSHLIAPVGAGVARVIDQSVGPNACAASLASYNLPASQLRLGMHGTFFGRLNQNGPYCRLVDPTVDLVSVMEQQAKLSYFEVLWNAVWDRRPTEYMLEGIGSMRERSFYHQNKLEEDGWKNVRILADRAACLSARPIWFRPMKRDYTIKVLELPQNTVVGLLVERSMNILLKYGDSQQIRDVMEFEILMPVKDQEPACSQSVAEDTLIAIMWK</sequence>
<evidence type="ECO:0000259" key="4">
    <source>
        <dbReference type="Pfam" id="PF22777"/>
    </source>
</evidence>
<feature type="transmembrane region" description="Helical" evidence="2">
    <location>
        <begin position="169"/>
        <end position="190"/>
    </location>
</feature>
<comment type="caution">
    <text evidence="5">The sequence shown here is derived from an EMBL/GenBank/DDBJ whole genome shotgun (WGS) entry which is preliminary data.</text>
</comment>
<dbReference type="PANTHER" id="PTHR12639:SF7">
    <property type="entry name" value="HTTM DOMAIN-CONTAINING PROTEIN"/>
    <property type="match status" value="1"/>
</dbReference>
<dbReference type="AlphaFoldDB" id="A0A1Z5J951"/>
<dbReference type="Proteomes" id="UP000198406">
    <property type="component" value="Unassembled WGS sequence"/>
</dbReference>
<keyword evidence="2" id="KW-1133">Transmembrane helix</keyword>
<evidence type="ECO:0000256" key="2">
    <source>
        <dbReference type="SAM" id="Phobius"/>
    </source>
</evidence>
<protein>
    <recommendedName>
        <fullName evidence="7">HTTM domain-containing protein</fullName>
    </recommendedName>
</protein>
<dbReference type="InParanoid" id="A0A1Z5J951"/>
<dbReference type="Pfam" id="PF05090">
    <property type="entry name" value="HTTM"/>
    <property type="match status" value="1"/>
</dbReference>
<evidence type="ECO:0000256" key="1">
    <source>
        <dbReference type="SAM" id="MobiDB-lite"/>
    </source>
</evidence>
<evidence type="ECO:0000259" key="3">
    <source>
        <dbReference type="Pfam" id="PF05090"/>
    </source>
</evidence>
<dbReference type="OrthoDB" id="206689at2759"/>
<feature type="domain" description="Vitamin K-dependent gamma-carboxylase lumenal" evidence="4">
    <location>
        <begin position="372"/>
        <end position="424"/>
    </location>
</feature>
<feature type="transmembrane region" description="Helical" evidence="2">
    <location>
        <begin position="202"/>
        <end position="221"/>
    </location>
</feature>
<feature type="transmembrane region" description="Helical" evidence="2">
    <location>
        <begin position="265"/>
        <end position="284"/>
    </location>
</feature>
<dbReference type="InterPro" id="IPR053934">
    <property type="entry name" value="HTTM_dom"/>
</dbReference>
<dbReference type="PANTHER" id="PTHR12639">
    <property type="entry name" value="VITAMIN K-DEPENDENT GAMMA-CARBOXYLASE"/>
    <property type="match status" value="1"/>
</dbReference>
<dbReference type="EMBL" id="BDSP01000017">
    <property type="protein sequence ID" value="GAX10489.1"/>
    <property type="molecule type" value="Genomic_DNA"/>
</dbReference>
<feature type="transmembrane region" description="Helical" evidence="2">
    <location>
        <begin position="296"/>
        <end position="312"/>
    </location>
</feature>
<evidence type="ECO:0008006" key="7">
    <source>
        <dbReference type="Google" id="ProtNLM"/>
    </source>
</evidence>
<dbReference type="GO" id="GO:0008488">
    <property type="term" value="F:gamma-glutamyl carboxylase activity"/>
    <property type="evidence" value="ECO:0007669"/>
    <property type="project" value="InterPro"/>
</dbReference>
<evidence type="ECO:0000313" key="5">
    <source>
        <dbReference type="EMBL" id="GAX10489.1"/>
    </source>
</evidence>
<dbReference type="GO" id="GO:0019842">
    <property type="term" value="F:vitamin binding"/>
    <property type="evidence" value="ECO:0007669"/>
    <property type="project" value="TreeGrafter"/>
</dbReference>
<feature type="region of interest" description="Disordered" evidence="1">
    <location>
        <begin position="1"/>
        <end position="26"/>
    </location>
</feature>
<organism evidence="5 6">
    <name type="scientific">Fistulifera solaris</name>
    <name type="common">Oleaginous diatom</name>
    <dbReference type="NCBI Taxonomy" id="1519565"/>
    <lineage>
        <taxon>Eukaryota</taxon>
        <taxon>Sar</taxon>
        <taxon>Stramenopiles</taxon>
        <taxon>Ochrophyta</taxon>
        <taxon>Bacillariophyta</taxon>
        <taxon>Bacillariophyceae</taxon>
        <taxon>Bacillariophycidae</taxon>
        <taxon>Naviculales</taxon>
        <taxon>Naviculaceae</taxon>
        <taxon>Fistulifera</taxon>
    </lineage>
</organism>
<gene>
    <name evidence="5" type="ORF">FisN_21Lh190</name>
</gene>
<accession>A0A1Z5J951</accession>
<dbReference type="InterPro" id="IPR007782">
    <property type="entry name" value="VKG_COase"/>
</dbReference>
<reference evidence="5 6" key="1">
    <citation type="journal article" date="2015" name="Plant Cell">
        <title>Oil accumulation by the oleaginous diatom Fistulifera solaris as revealed by the genome and transcriptome.</title>
        <authorList>
            <person name="Tanaka T."/>
            <person name="Maeda Y."/>
            <person name="Veluchamy A."/>
            <person name="Tanaka M."/>
            <person name="Abida H."/>
            <person name="Marechal E."/>
            <person name="Bowler C."/>
            <person name="Muto M."/>
            <person name="Sunaga Y."/>
            <person name="Tanaka M."/>
            <person name="Yoshino T."/>
            <person name="Taniguchi T."/>
            <person name="Fukuda Y."/>
            <person name="Nemoto M."/>
            <person name="Matsumoto M."/>
            <person name="Wong P.S."/>
            <person name="Aburatani S."/>
            <person name="Fujibuchi W."/>
        </authorList>
    </citation>
    <scope>NUCLEOTIDE SEQUENCE [LARGE SCALE GENOMIC DNA]</scope>
    <source>
        <strain evidence="5 6">JPCC DA0580</strain>
    </source>
</reference>
<keyword evidence="2" id="KW-0812">Transmembrane</keyword>
<feature type="transmembrane region" description="Helical" evidence="2">
    <location>
        <begin position="374"/>
        <end position="394"/>
    </location>
</feature>
<name>A0A1Z5J951_FISSO</name>
<feature type="compositionally biased region" description="Acidic residues" evidence="1">
    <location>
        <begin position="14"/>
        <end position="26"/>
    </location>
</feature>
<keyword evidence="2" id="KW-0472">Membrane</keyword>
<feature type="domain" description="HTTM" evidence="3">
    <location>
        <begin position="122"/>
        <end position="333"/>
    </location>
</feature>
<feature type="transmembrane region" description="Helical" evidence="2">
    <location>
        <begin position="138"/>
        <end position="157"/>
    </location>
</feature>
<dbReference type="Pfam" id="PF22777">
    <property type="entry name" value="VKGC_lumenal_dom"/>
    <property type="match status" value="1"/>
</dbReference>
<proteinExistence type="predicted"/>
<dbReference type="InterPro" id="IPR053935">
    <property type="entry name" value="VKGC_lumenal_dom"/>
</dbReference>